<dbReference type="InterPro" id="IPR007627">
    <property type="entry name" value="RNA_pol_sigma70_r2"/>
</dbReference>
<evidence type="ECO:0000313" key="8">
    <source>
        <dbReference type="Proteomes" id="UP000318815"/>
    </source>
</evidence>
<evidence type="ECO:0000256" key="4">
    <source>
        <dbReference type="ARBA" id="ARBA00023163"/>
    </source>
</evidence>
<dbReference type="SUPFAM" id="SSF88946">
    <property type="entry name" value="Sigma2 domain of RNA polymerase sigma factors"/>
    <property type="match status" value="1"/>
</dbReference>
<keyword evidence="3" id="KW-0731">Sigma factor</keyword>
<dbReference type="Gene3D" id="1.10.1740.10">
    <property type="match status" value="1"/>
</dbReference>
<keyword evidence="2" id="KW-0805">Transcription regulation</keyword>
<organism evidence="7 8">
    <name type="scientific">Chitinophaga pinensis</name>
    <dbReference type="NCBI Taxonomy" id="79329"/>
    <lineage>
        <taxon>Bacteria</taxon>
        <taxon>Pseudomonadati</taxon>
        <taxon>Bacteroidota</taxon>
        <taxon>Chitinophagia</taxon>
        <taxon>Chitinophagales</taxon>
        <taxon>Chitinophagaceae</taxon>
        <taxon>Chitinophaga</taxon>
    </lineage>
</organism>
<dbReference type="NCBIfam" id="TIGR02937">
    <property type="entry name" value="sigma70-ECF"/>
    <property type="match status" value="1"/>
</dbReference>
<keyword evidence="8" id="KW-1185">Reference proteome</keyword>
<dbReference type="Proteomes" id="UP000318815">
    <property type="component" value="Unassembled WGS sequence"/>
</dbReference>
<dbReference type="InterPro" id="IPR013325">
    <property type="entry name" value="RNA_pol_sigma_r2"/>
</dbReference>
<dbReference type="EMBL" id="VOHS01000007">
    <property type="protein sequence ID" value="TWW00841.1"/>
    <property type="molecule type" value="Genomic_DNA"/>
</dbReference>
<feature type="domain" description="RNA polymerase sigma factor 70 region 4 type 2" evidence="6">
    <location>
        <begin position="102"/>
        <end position="153"/>
    </location>
</feature>
<dbReference type="RefSeq" id="WP_146304997.1">
    <property type="nucleotide sequence ID" value="NZ_VOHS01000007.1"/>
</dbReference>
<proteinExistence type="inferred from homology"/>
<dbReference type="Gene3D" id="1.10.10.10">
    <property type="entry name" value="Winged helix-like DNA-binding domain superfamily/Winged helix DNA-binding domain"/>
    <property type="match status" value="1"/>
</dbReference>
<evidence type="ECO:0000256" key="3">
    <source>
        <dbReference type="ARBA" id="ARBA00023082"/>
    </source>
</evidence>
<dbReference type="Pfam" id="PF08281">
    <property type="entry name" value="Sigma70_r4_2"/>
    <property type="match status" value="1"/>
</dbReference>
<evidence type="ECO:0000259" key="6">
    <source>
        <dbReference type="Pfam" id="PF08281"/>
    </source>
</evidence>
<dbReference type="PANTHER" id="PTHR43133:SF45">
    <property type="entry name" value="RNA POLYMERASE ECF-TYPE SIGMA FACTOR"/>
    <property type="match status" value="1"/>
</dbReference>
<dbReference type="SUPFAM" id="SSF88659">
    <property type="entry name" value="Sigma3 and sigma4 domains of RNA polymerase sigma factors"/>
    <property type="match status" value="1"/>
</dbReference>
<dbReference type="GO" id="GO:0003677">
    <property type="term" value="F:DNA binding"/>
    <property type="evidence" value="ECO:0007669"/>
    <property type="project" value="InterPro"/>
</dbReference>
<dbReference type="InterPro" id="IPR036388">
    <property type="entry name" value="WH-like_DNA-bd_sf"/>
</dbReference>
<gene>
    <name evidence="7" type="ORF">FEF09_10130</name>
</gene>
<evidence type="ECO:0000256" key="2">
    <source>
        <dbReference type="ARBA" id="ARBA00023015"/>
    </source>
</evidence>
<dbReference type="CDD" id="cd06171">
    <property type="entry name" value="Sigma70_r4"/>
    <property type="match status" value="1"/>
</dbReference>
<comment type="similarity">
    <text evidence="1">Belongs to the sigma-70 factor family. ECF subfamily.</text>
</comment>
<dbReference type="InterPro" id="IPR013324">
    <property type="entry name" value="RNA_pol_sigma_r3/r4-like"/>
</dbReference>
<keyword evidence="4" id="KW-0804">Transcription</keyword>
<reference evidence="7 8" key="1">
    <citation type="submission" date="2019-08" db="EMBL/GenBank/DDBJ databases">
        <title>Whole genome sequencing of chitin degrading bacteria Chitinophaga pinensis YS16.</title>
        <authorList>
            <person name="Singh R.P."/>
            <person name="Manchanda G."/>
            <person name="Maurya I.K."/>
            <person name="Joshi N.K."/>
            <person name="Srivastava A.K."/>
        </authorList>
    </citation>
    <scope>NUCLEOTIDE SEQUENCE [LARGE SCALE GENOMIC DNA]</scope>
    <source>
        <strain evidence="7 8">YS-16</strain>
    </source>
</reference>
<dbReference type="InterPro" id="IPR013249">
    <property type="entry name" value="RNA_pol_sigma70_r4_t2"/>
</dbReference>
<comment type="caution">
    <text evidence="7">The sequence shown here is derived from an EMBL/GenBank/DDBJ whole genome shotgun (WGS) entry which is preliminary data.</text>
</comment>
<dbReference type="AlphaFoldDB" id="A0A5C6LU86"/>
<dbReference type="OrthoDB" id="9780326at2"/>
<evidence type="ECO:0000259" key="5">
    <source>
        <dbReference type="Pfam" id="PF04542"/>
    </source>
</evidence>
<dbReference type="PANTHER" id="PTHR43133">
    <property type="entry name" value="RNA POLYMERASE ECF-TYPE SIGMA FACTO"/>
    <property type="match status" value="1"/>
</dbReference>
<protein>
    <submittedName>
        <fullName evidence="7">Sigma-70 family RNA polymerase sigma factor</fullName>
    </submittedName>
</protein>
<evidence type="ECO:0000313" key="7">
    <source>
        <dbReference type="EMBL" id="TWW00841.1"/>
    </source>
</evidence>
<accession>A0A5C6LU86</accession>
<dbReference type="Pfam" id="PF04542">
    <property type="entry name" value="Sigma70_r2"/>
    <property type="match status" value="1"/>
</dbReference>
<dbReference type="InterPro" id="IPR039425">
    <property type="entry name" value="RNA_pol_sigma-70-like"/>
</dbReference>
<name>A0A5C6LU86_9BACT</name>
<dbReference type="InterPro" id="IPR014284">
    <property type="entry name" value="RNA_pol_sigma-70_dom"/>
</dbReference>
<dbReference type="GO" id="GO:0016987">
    <property type="term" value="F:sigma factor activity"/>
    <property type="evidence" value="ECO:0007669"/>
    <property type="project" value="UniProtKB-KW"/>
</dbReference>
<feature type="domain" description="RNA polymerase sigma-70 region 2" evidence="5">
    <location>
        <begin position="13"/>
        <end position="74"/>
    </location>
</feature>
<evidence type="ECO:0000256" key="1">
    <source>
        <dbReference type="ARBA" id="ARBA00010641"/>
    </source>
</evidence>
<sequence length="163" mass="19020">MTKAAFLEHTMPHQGIVYKVVNMYADSKEDKEDLLQEIWLQLWLSFPRFRSQSKVSTWMYRVALNTALTYSRKSAVHNKHVLNIAMTPAIPEDDHVQHEQERLLWEMIRSLPKTEKALILLYIEGVSYREIADITGDSENNVGVRLSRIRQKLKHAITSKNTQ</sequence>
<dbReference type="GO" id="GO:0006352">
    <property type="term" value="P:DNA-templated transcription initiation"/>
    <property type="evidence" value="ECO:0007669"/>
    <property type="project" value="InterPro"/>
</dbReference>